<feature type="transmembrane region" description="Helical" evidence="1">
    <location>
        <begin position="389"/>
        <end position="413"/>
    </location>
</feature>
<feature type="transmembrane region" description="Helical" evidence="1">
    <location>
        <begin position="419"/>
        <end position="442"/>
    </location>
</feature>
<gene>
    <name evidence="2" type="ORF">H8Z77_00730</name>
</gene>
<keyword evidence="1" id="KW-0812">Transmembrane</keyword>
<evidence type="ECO:0000256" key="1">
    <source>
        <dbReference type="SAM" id="Phobius"/>
    </source>
</evidence>
<keyword evidence="3" id="KW-1185">Reference proteome</keyword>
<comment type="caution">
    <text evidence="2">The sequence shown here is derived from an EMBL/GenBank/DDBJ whole genome shotgun (WGS) entry which is preliminary data.</text>
</comment>
<feature type="transmembrane region" description="Helical" evidence="1">
    <location>
        <begin position="237"/>
        <end position="258"/>
    </location>
</feature>
<reference evidence="2 3" key="1">
    <citation type="submission" date="2020-08" db="EMBL/GenBank/DDBJ databases">
        <title>Genome public.</title>
        <authorList>
            <person name="Liu C."/>
            <person name="Sun Q."/>
        </authorList>
    </citation>
    <scope>NUCLEOTIDE SEQUENCE [LARGE SCALE GENOMIC DNA]</scope>
    <source>
        <strain evidence="2 3">NSJ-27</strain>
    </source>
</reference>
<dbReference type="EMBL" id="JACOQK010000001">
    <property type="protein sequence ID" value="MBC5786551.1"/>
    <property type="molecule type" value="Genomic_DNA"/>
</dbReference>
<organism evidence="2 3">
    <name type="scientific">Clostridium facile</name>
    <dbReference type="NCBI Taxonomy" id="2763035"/>
    <lineage>
        <taxon>Bacteria</taxon>
        <taxon>Bacillati</taxon>
        <taxon>Bacillota</taxon>
        <taxon>Clostridia</taxon>
        <taxon>Eubacteriales</taxon>
        <taxon>Clostridiaceae</taxon>
        <taxon>Clostridium</taxon>
    </lineage>
</organism>
<feature type="transmembrane region" description="Helical" evidence="1">
    <location>
        <begin position="334"/>
        <end position="358"/>
    </location>
</feature>
<proteinExistence type="predicted"/>
<feature type="transmembrane region" description="Helical" evidence="1">
    <location>
        <begin position="105"/>
        <end position="130"/>
    </location>
</feature>
<dbReference type="RefSeq" id="WP_186995850.1">
    <property type="nucleotide sequence ID" value="NZ_JACOQK010000001.1"/>
</dbReference>
<sequence>MTSLRYLLFTTIKNWIKELRKKPGQLVLVLFVVAMFALMVVSTMVSDPTEILDHRNITELYAIIFLVYLFIFLFTAMHGFSSGGSFYSMADVHLLFSTPISSKKILLYGLVKQMGTSLFVGFFILFQYSWLNQIYGITLPGVLLILLGYAIIMFCGQLCAMILYSFTSGNETLKRILKTIFIVVGVLAIAYIGYPLLSESDDILGVAVAQVNSPVLAFFPVGGWIKAAIVGCLSGDFISVLCGFGGTLLFVALLIFILTKTHSDFYEDVLQATEVSFSAITAKKENKTMDVVPKNVKVGKSGLTKGWGASAFYFKHKIEKRRGRVFLFDTMTTIFFIITIVFSFFMKEIIAIFIFSVYMQFFSAHTGRWVRELTLPYVYMVPQSPFKKLFYVCLEGIEKIIIEAVLLFAIIGVVVQLPVIEVIVCIFARIGFGLLFIAGNFLTERLLGSTGNKFIILGFYFLALLIIIAPGLAIGGVVGFFLANTGISVFAVVLGISTVWNILMAGLIAFLCRNVLDCAEINNQ</sequence>
<feature type="transmembrane region" description="Helical" evidence="1">
    <location>
        <begin position="176"/>
        <end position="197"/>
    </location>
</feature>
<feature type="transmembrane region" description="Helical" evidence="1">
    <location>
        <begin position="26"/>
        <end position="45"/>
    </location>
</feature>
<evidence type="ECO:0000313" key="2">
    <source>
        <dbReference type="EMBL" id="MBC5786551.1"/>
    </source>
</evidence>
<dbReference type="Pfam" id="PF16962">
    <property type="entry name" value="ABC_export"/>
    <property type="match status" value="1"/>
</dbReference>
<feature type="transmembrane region" description="Helical" evidence="1">
    <location>
        <begin position="454"/>
        <end position="483"/>
    </location>
</feature>
<evidence type="ECO:0000313" key="3">
    <source>
        <dbReference type="Proteomes" id="UP000649151"/>
    </source>
</evidence>
<feature type="transmembrane region" description="Helical" evidence="1">
    <location>
        <begin position="203"/>
        <end position="225"/>
    </location>
</feature>
<feature type="transmembrane region" description="Helical" evidence="1">
    <location>
        <begin position="489"/>
        <end position="512"/>
    </location>
</feature>
<feature type="transmembrane region" description="Helical" evidence="1">
    <location>
        <begin position="60"/>
        <end position="80"/>
    </location>
</feature>
<dbReference type="Proteomes" id="UP000649151">
    <property type="component" value="Unassembled WGS sequence"/>
</dbReference>
<dbReference type="InterPro" id="IPR031584">
    <property type="entry name" value="Put_ABC_export"/>
</dbReference>
<protein>
    <submittedName>
        <fullName evidence="2">ABC exporter domain-containing protein</fullName>
    </submittedName>
</protein>
<feature type="transmembrane region" description="Helical" evidence="1">
    <location>
        <begin position="142"/>
        <end position="164"/>
    </location>
</feature>
<accession>A0ABR7IN37</accession>
<keyword evidence="1" id="KW-0472">Membrane</keyword>
<name>A0ABR7IN37_9CLOT</name>
<keyword evidence="1" id="KW-1133">Transmembrane helix</keyword>